<evidence type="ECO:0000256" key="1">
    <source>
        <dbReference type="SAM" id="MobiDB-lite"/>
    </source>
</evidence>
<reference evidence="3 4" key="1">
    <citation type="journal article" date="2022" name="bioRxiv">
        <title>Genomics of Preaxostyla Flagellates Illuminates Evolutionary Transitions and the Path Towards Mitochondrial Loss.</title>
        <authorList>
            <person name="Novak L.V.F."/>
            <person name="Treitli S.C."/>
            <person name="Pyrih J."/>
            <person name="Halakuc P."/>
            <person name="Pipaliya S.V."/>
            <person name="Vacek V."/>
            <person name="Brzon O."/>
            <person name="Soukal P."/>
            <person name="Eme L."/>
            <person name="Dacks J.B."/>
            <person name="Karnkowska A."/>
            <person name="Elias M."/>
            <person name="Hampl V."/>
        </authorList>
    </citation>
    <scope>NUCLEOTIDE SEQUENCE [LARGE SCALE GENOMIC DNA]</scope>
    <source>
        <strain evidence="3">NAU3</strain>
        <tissue evidence="3">Gut</tissue>
    </source>
</reference>
<dbReference type="EMBL" id="JARBJD010000120">
    <property type="protein sequence ID" value="KAK2951353.1"/>
    <property type="molecule type" value="Genomic_DNA"/>
</dbReference>
<feature type="region of interest" description="Disordered" evidence="1">
    <location>
        <begin position="1269"/>
        <end position="1288"/>
    </location>
</feature>
<dbReference type="InterPro" id="IPR000719">
    <property type="entry name" value="Prot_kinase_dom"/>
</dbReference>
<accession>A0ABQ9XFV3</accession>
<organism evidence="3 4">
    <name type="scientific">Blattamonas nauphoetae</name>
    <dbReference type="NCBI Taxonomy" id="2049346"/>
    <lineage>
        <taxon>Eukaryota</taxon>
        <taxon>Metamonada</taxon>
        <taxon>Preaxostyla</taxon>
        <taxon>Oxymonadida</taxon>
        <taxon>Blattamonas</taxon>
    </lineage>
</organism>
<dbReference type="Proteomes" id="UP001281761">
    <property type="component" value="Unassembled WGS sequence"/>
</dbReference>
<dbReference type="GO" id="GO:0004674">
    <property type="term" value="F:protein serine/threonine kinase activity"/>
    <property type="evidence" value="ECO:0007669"/>
    <property type="project" value="UniProtKB-KW"/>
</dbReference>
<comment type="caution">
    <text evidence="3">The sequence shown here is derived from an EMBL/GenBank/DDBJ whole genome shotgun (WGS) entry which is preliminary data.</text>
</comment>
<dbReference type="SUPFAM" id="SSF48371">
    <property type="entry name" value="ARM repeat"/>
    <property type="match status" value="1"/>
</dbReference>
<sequence>MENYKTQEQIGEGLHSKCYLGRQKKSIQYYCMKEIDNSQRDLVSAEVQIWHTLEHPNIVKFIEWYGTTNHIWVVSELCAGGDLANLLSQDKKLNETSIRAFTSDIRAALLFLHQNGIVYGDLHPSTILFDGAGTMKLCDFKYSSRIDRVRPDLPESRLTFRHLEYLAPELIRSHGITLTGFGEEYNNPKFAYPFSYQSDLWALGCLMYEMVEGHPPFAGTDTKSLSRSILFSEPTLNPAWSPDFTDLISGLLCKSPLHRMSWPELNYHPFWRHCLYVFPLQPQLFTDALMNITRDRELKMNNGEIGASALGTEDDYYAVQQLGVDSRFFFGSDAPKSDIGIPLVDLDIQPIPSLPEAPQLDNIVWNTPTDLVATPIFSISDIEPIKTNFANVGFYFNPLTSEQLRNPSNTTIDTHLSEVLPYLRNCITNVMRDNNPQTQGQFSNVLNYISYISRNEEVSTLILRSKFGTVLFGLLKDPPIPQIVLQLSIVFATLLRYTKRVSSTLATSGLVTTLAAGIESNDELPSRYATAALGELLYYIPREKSVKSKTPVGSGGEEQPPQEKSEPELIPIDPKWQFNESVVKTMIGALWSESLGKAQYAAKAIGNLAILHNSALSHEFCTTECVDALLDLATRAEGTLQQIVMTTVVTISRLKPEVMTHLCSKVDFTILIKRLVNDPCPQTNLCVMLNLVVIGLKSSTESALHAVQEATSSGLMHKLLDRILEMNKTVLTSKMSLIGAALKRSAPESDAGAFRILNSLSHPDVLSILTPYDKNCLSCYLSSLSNSFSTLFSSFTTFFQLPQEILEGPHISQTDINKNSDDCEDTLKQFDSLIQIQPFSYYLLTDDSLSSLSSLLHTVALGKTRKEEETDKGDFVIPTETNHFFMDGHGDDVLAEMLSPTQLKTFSKIGQQLIAHILNNHTFLLNSLGIVNQTIIPLLYSFPADKQNNTHATTALLVQFASLLQEFNKPPHRETLTRQANVWEEVSESFSGYFLPNLQFFFEPEHQHTLPFLFIAATLLEAHPPLCSTLCVTPLLNHLVAPSTHQHIAQIQARIVSLFIRSPDTNKQLIPWKEIGIWIHTDLTQIEEGKENNVDLSFVQVLFDSLELLALSLDKKNDTLFNLLRHNLVCVMRRITSLLLLLQQSLPSPTGPVSQQTITIATCVHHVFKFFIITSRRMAGTACQPTTFVLLADCLDKLAVNWKTKKTDEGLEALVWVLKILILTQRPFFSADGRGTDCTLNLAMATEKLAFEKTLETLESEDEVNTLTKAAHQSLKTPVETPRSVSSK</sequence>
<evidence type="ECO:0000259" key="2">
    <source>
        <dbReference type="PROSITE" id="PS50011"/>
    </source>
</evidence>
<dbReference type="InterPro" id="IPR044591">
    <property type="entry name" value="RUK"/>
</dbReference>
<keyword evidence="4" id="KW-1185">Reference proteome</keyword>
<dbReference type="InterPro" id="IPR011989">
    <property type="entry name" value="ARM-like"/>
</dbReference>
<protein>
    <submittedName>
        <fullName evidence="3">Serine/threonine protein kinase</fullName>
        <ecNumber evidence="3">2.7.11.1</ecNumber>
    </submittedName>
</protein>
<proteinExistence type="predicted"/>
<dbReference type="EC" id="2.7.11.1" evidence="3"/>
<dbReference type="Pfam" id="PF00069">
    <property type="entry name" value="Pkinase"/>
    <property type="match status" value="1"/>
</dbReference>
<keyword evidence="3" id="KW-0808">Transferase</keyword>
<keyword evidence="3" id="KW-0418">Kinase</keyword>
<keyword evidence="3" id="KW-0723">Serine/threonine-protein kinase</keyword>
<dbReference type="SUPFAM" id="SSF56112">
    <property type="entry name" value="Protein kinase-like (PK-like)"/>
    <property type="match status" value="1"/>
</dbReference>
<feature type="region of interest" description="Disordered" evidence="1">
    <location>
        <begin position="547"/>
        <end position="569"/>
    </location>
</feature>
<dbReference type="Gene3D" id="1.10.510.10">
    <property type="entry name" value="Transferase(Phosphotransferase) domain 1"/>
    <property type="match status" value="1"/>
</dbReference>
<evidence type="ECO:0000313" key="3">
    <source>
        <dbReference type="EMBL" id="KAK2951353.1"/>
    </source>
</evidence>
<dbReference type="InterPro" id="IPR016024">
    <property type="entry name" value="ARM-type_fold"/>
</dbReference>
<dbReference type="InterPro" id="IPR011009">
    <property type="entry name" value="Kinase-like_dom_sf"/>
</dbReference>
<name>A0ABQ9XFV3_9EUKA</name>
<dbReference type="Gene3D" id="1.25.10.10">
    <property type="entry name" value="Leucine-rich Repeat Variant"/>
    <property type="match status" value="1"/>
</dbReference>
<feature type="domain" description="Protein kinase" evidence="2">
    <location>
        <begin position="4"/>
        <end position="271"/>
    </location>
</feature>
<dbReference type="PANTHER" id="PTHR46562:SF1">
    <property type="entry name" value="SERINE_THREONINE-PROTEIN KINASE ULK4"/>
    <property type="match status" value="1"/>
</dbReference>
<dbReference type="PANTHER" id="PTHR46562">
    <property type="entry name" value="SERINE/THREONINE-KINASE ULK4-LIKE PROTEIN-RELATED"/>
    <property type="match status" value="1"/>
</dbReference>
<gene>
    <name evidence="3" type="ORF">BLNAU_13732</name>
</gene>
<dbReference type="PROSITE" id="PS50011">
    <property type="entry name" value="PROTEIN_KINASE_DOM"/>
    <property type="match status" value="1"/>
</dbReference>
<evidence type="ECO:0000313" key="4">
    <source>
        <dbReference type="Proteomes" id="UP001281761"/>
    </source>
</evidence>